<dbReference type="PRINTS" id="PR00081">
    <property type="entry name" value="GDHRDH"/>
</dbReference>
<dbReference type="InterPro" id="IPR036523">
    <property type="entry name" value="SurE-like_sf"/>
</dbReference>
<gene>
    <name evidence="4" type="ORF">BTJ68_09941</name>
</gene>
<dbReference type="InParanoid" id="A0A1Z5T4V9"/>
<dbReference type="STRING" id="1157616.A0A1Z5T4V9"/>
<dbReference type="EMBL" id="MUNK01000122">
    <property type="protein sequence ID" value="OTA31086.1"/>
    <property type="molecule type" value="Genomic_DNA"/>
</dbReference>
<dbReference type="VEuPathDB" id="FungiDB:BTJ68_09941"/>
<dbReference type="InterPro" id="IPR020904">
    <property type="entry name" value="Sc_DH/Rdtase_CS"/>
</dbReference>
<keyword evidence="5" id="KW-1185">Reference proteome</keyword>
<feature type="compositionally biased region" description="Basic and acidic residues" evidence="2">
    <location>
        <begin position="697"/>
        <end position="707"/>
    </location>
</feature>
<name>A0A1Z5T4V9_HORWE</name>
<evidence type="ECO:0000313" key="5">
    <source>
        <dbReference type="Proteomes" id="UP000194280"/>
    </source>
</evidence>
<accession>A0A1Z5T4V9</accession>
<dbReference type="PANTHER" id="PTHR47551:SF1">
    <property type="entry name" value="TUBULIN--TYROSINE LIGASE PBY1-RELATED"/>
    <property type="match status" value="1"/>
</dbReference>
<evidence type="ECO:0000256" key="2">
    <source>
        <dbReference type="SAM" id="MobiDB-lite"/>
    </source>
</evidence>
<comment type="caution">
    <text evidence="4">The sequence shown here is derived from an EMBL/GenBank/DDBJ whole genome shotgun (WGS) entry which is preliminary data.</text>
</comment>
<dbReference type="Gene3D" id="3.40.50.720">
    <property type="entry name" value="NAD(P)-binding Rossmann-like Domain"/>
    <property type="match status" value="1"/>
</dbReference>
<dbReference type="Pfam" id="PF13561">
    <property type="entry name" value="adh_short_C2"/>
    <property type="match status" value="1"/>
</dbReference>
<dbReference type="GO" id="GO:0016787">
    <property type="term" value="F:hydrolase activity"/>
    <property type="evidence" value="ECO:0007669"/>
    <property type="project" value="InterPro"/>
</dbReference>
<evidence type="ECO:0000259" key="3">
    <source>
        <dbReference type="Pfam" id="PF01975"/>
    </source>
</evidence>
<protein>
    <recommendedName>
        <fullName evidence="3">Survival protein SurE-like phosphatase/nucleotidase domain-containing protein</fullName>
    </recommendedName>
</protein>
<feature type="region of interest" description="Disordered" evidence="2">
    <location>
        <begin position="501"/>
        <end position="544"/>
    </location>
</feature>
<feature type="compositionally biased region" description="Basic and acidic residues" evidence="2">
    <location>
        <begin position="679"/>
        <end position="690"/>
    </location>
</feature>
<dbReference type="Pfam" id="PF01975">
    <property type="entry name" value="SurE"/>
    <property type="match status" value="1"/>
</dbReference>
<dbReference type="InterPro" id="IPR027746">
    <property type="entry name" value="TTL"/>
</dbReference>
<dbReference type="InterPro" id="IPR036291">
    <property type="entry name" value="NAD(P)-bd_dom_sf"/>
</dbReference>
<dbReference type="SUPFAM" id="SSF64167">
    <property type="entry name" value="SurE-like"/>
    <property type="match status" value="1"/>
</dbReference>
<evidence type="ECO:0000313" key="4">
    <source>
        <dbReference type="EMBL" id="OTA31086.1"/>
    </source>
</evidence>
<evidence type="ECO:0000256" key="1">
    <source>
        <dbReference type="ARBA" id="ARBA00022857"/>
    </source>
</evidence>
<dbReference type="Proteomes" id="UP000194280">
    <property type="component" value="Unassembled WGS sequence"/>
</dbReference>
<reference evidence="4 5" key="1">
    <citation type="submission" date="2017-01" db="EMBL/GenBank/DDBJ databases">
        <title>The recent genome duplication of the halophilic yeast Hortaea werneckii: insights from long-read sequencing.</title>
        <authorList>
            <person name="Sinha S."/>
            <person name="Flibotte S."/>
            <person name="Neira M."/>
            <person name="Lenassi M."/>
            <person name="Gostincar C."/>
            <person name="Stajich J.E."/>
            <person name="Nislow C.E."/>
        </authorList>
    </citation>
    <scope>NUCLEOTIDE SEQUENCE [LARGE SCALE GENOMIC DNA]</scope>
    <source>
        <strain evidence="4 5">EXF-2000</strain>
    </source>
</reference>
<dbReference type="GO" id="GO:0000932">
    <property type="term" value="C:P-body"/>
    <property type="evidence" value="ECO:0007669"/>
    <property type="project" value="TreeGrafter"/>
</dbReference>
<feature type="compositionally biased region" description="Basic and acidic residues" evidence="2">
    <location>
        <begin position="421"/>
        <end position="432"/>
    </location>
</feature>
<feature type="region of interest" description="Disordered" evidence="2">
    <location>
        <begin position="417"/>
        <end position="446"/>
    </location>
</feature>
<dbReference type="FunFam" id="3.40.50.720:FF:000084">
    <property type="entry name" value="Short-chain dehydrogenase reductase"/>
    <property type="match status" value="1"/>
</dbReference>
<dbReference type="Gene3D" id="3.40.1210.10">
    <property type="entry name" value="Survival protein SurE-like phosphatase/nucleotidase"/>
    <property type="match status" value="1"/>
</dbReference>
<feature type="domain" description="Survival protein SurE-like phosphatase/nucleotidase" evidence="3">
    <location>
        <begin position="296"/>
        <end position="401"/>
    </location>
</feature>
<dbReference type="SUPFAM" id="SSF51735">
    <property type="entry name" value="NAD(P)-binding Rossmann-fold domains"/>
    <property type="match status" value="1"/>
</dbReference>
<dbReference type="AlphaFoldDB" id="A0A1Z5T4V9"/>
<organism evidence="4 5">
    <name type="scientific">Hortaea werneckii EXF-2000</name>
    <dbReference type="NCBI Taxonomy" id="1157616"/>
    <lineage>
        <taxon>Eukaryota</taxon>
        <taxon>Fungi</taxon>
        <taxon>Dikarya</taxon>
        <taxon>Ascomycota</taxon>
        <taxon>Pezizomycotina</taxon>
        <taxon>Dothideomycetes</taxon>
        <taxon>Dothideomycetidae</taxon>
        <taxon>Mycosphaerellales</taxon>
        <taxon>Teratosphaeriaceae</taxon>
        <taxon>Hortaea</taxon>
    </lineage>
</organism>
<feature type="region of interest" description="Disordered" evidence="2">
    <location>
        <begin position="679"/>
        <end position="707"/>
    </location>
</feature>
<dbReference type="OrthoDB" id="202825at2759"/>
<proteinExistence type="predicted"/>
<sequence>MSQQPVTVPTASLHGKVALITGAGRGIGRGCAIELGKRGCSVVVNYATSKSSADEVCQEIEASGSGAKAVSIQADVSKKAEIERLFQDAKKAFGKIDIVMSNSGTESWDKTEEITEEKFDHVFNLNARAQFFVGQAAWKYLENNGRLILMSSIAAGLLGVRDHVLYNASKMAVIGMIKAFATDFGVRGITVNGVAPGGIKSDMFTQNAWHYIPGGTPEWPAEKIENLMAEHCPLKRCAVPEDVARVVAFLSSEDGGWVNAESSPYVLPFVRTLESAGHTVSVVLPDSQRSWIGKAHMVISGPNYGRNTTAVFALSSGTLGAALEASVCGYRAIALSFAFFDRRNLPDVVAESCQQALRVCSWLADNAAWGDGRLYTVNVPLLKGCTEAKTVWTRMLQNEWKQGACFQELPAASAVDDASTEEAKLRKQETRNESGTSNPAAESSKWPRRHFKWAPRFADVYEAVQSAGPGSDGWAVKEGQTSISAIRANFMHTEPEVEALKGKLETARLPKPSKKRKKVDEDVVPVPRDPKRARREASPPRSAQNPYVDLASDFAFSEIGETGDVLLRNLYQIHVAMKSHHRNDPNILAHHLVRAASKLPQVVIHTLSECVKRPKAGLDLLKSNLRAANRAVMSLISGLSRLSNAANGADVQGRLIYAYVRMFSSLIEALGEASSREISKPLVGSEERPNTSKGKKKSENAKPANLKDRPTLNALTSFLCGILDLLDPKVEAHGSLFEGFAYAVLNKLGSRLYTLVFEHARASTLEAEIARANEPEEIVNSSQASVLQHDCLELQQAKLEAPYLIHLLGRLMNEAPAHLGAIISTKTGKPKQANNKGSMKGALALTAKDRLQRTLVNCMFGTEGVDAQSPLLDCLKMPTAPSTPLSMPKVKEVEVQDWFKEEVWRLLGWEVLAKEGDWEVM</sequence>
<dbReference type="PANTHER" id="PTHR47551">
    <property type="entry name" value="TUBULIN--TYROSINE LIGASE PBY1-RELATED"/>
    <property type="match status" value="1"/>
</dbReference>
<dbReference type="InterPro" id="IPR002828">
    <property type="entry name" value="SurE-like_Pase/nucleotidase"/>
</dbReference>
<dbReference type="InterPro" id="IPR002347">
    <property type="entry name" value="SDR_fam"/>
</dbReference>
<dbReference type="PROSITE" id="PS00061">
    <property type="entry name" value="ADH_SHORT"/>
    <property type="match status" value="1"/>
</dbReference>
<keyword evidence="1" id="KW-0521">NADP</keyword>